<name>A0A816TJX4_9BILA</name>
<proteinExistence type="predicted"/>
<evidence type="ECO:0000313" key="2">
    <source>
        <dbReference type="EMBL" id="CAF5225657.1"/>
    </source>
</evidence>
<sequence>FNGSTPQKKKKVLSDYNILNNIARLSPVAHPQDASEISFAKSVNKRQSSFISCRRGSSSVKTENPSRLCDVTDENQYLSIEQLQDFLQKEQHLKTISIEDCSKLIARF</sequence>
<dbReference type="AlphaFoldDB" id="A0A816TJX4"/>
<dbReference type="EMBL" id="CAJNRE010011017">
    <property type="protein sequence ID" value="CAF2097802.1"/>
    <property type="molecule type" value="Genomic_DNA"/>
</dbReference>
<dbReference type="Gene3D" id="1.10.238.10">
    <property type="entry name" value="EF-hand"/>
    <property type="match status" value="1"/>
</dbReference>
<protein>
    <submittedName>
        <fullName evidence="1">Uncharacterized protein</fullName>
    </submittedName>
</protein>
<dbReference type="Proteomes" id="UP000676336">
    <property type="component" value="Unassembled WGS sequence"/>
</dbReference>
<evidence type="ECO:0000313" key="1">
    <source>
        <dbReference type="EMBL" id="CAF2097802.1"/>
    </source>
</evidence>
<gene>
    <name evidence="1" type="ORF">MBJ925_LOCUS21724</name>
    <name evidence="2" type="ORF">SMN809_LOCUS84414</name>
</gene>
<feature type="non-terminal residue" evidence="1">
    <location>
        <position position="1"/>
    </location>
</feature>
<feature type="non-terminal residue" evidence="1">
    <location>
        <position position="108"/>
    </location>
</feature>
<evidence type="ECO:0000313" key="3">
    <source>
        <dbReference type="Proteomes" id="UP000663824"/>
    </source>
</evidence>
<organism evidence="1 3">
    <name type="scientific">Rotaria magnacalcarata</name>
    <dbReference type="NCBI Taxonomy" id="392030"/>
    <lineage>
        <taxon>Eukaryota</taxon>
        <taxon>Metazoa</taxon>
        <taxon>Spiralia</taxon>
        <taxon>Gnathifera</taxon>
        <taxon>Rotifera</taxon>
        <taxon>Eurotatoria</taxon>
        <taxon>Bdelloidea</taxon>
        <taxon>Philodinida</taxon>
        <taxon>Philodinidae</taxon>
        <taxon>Rotaria</taxon>
    </lineage>
</organism>
<accession>A0A816TJX4</accession>
<comment type="caution">
    <text evidence="1">The sequence shown here is derived from an EMBL/GenBank/DDBJ whole genome shotgun (WGS) entry which is preliminary data.</text>
</comment>
<dbReference type="Proteomes" id="UP000663824">
    <property type="component" value="Unassembled WGS sequence"/>
</dbReference>
<dbReference type="EMBL" id="CAJOBI010359815">
    <property type="protein sequence ID" value="CAF5225657.1"/>
    <property type="molecule type" value="Genomic_DNA"/>
</dbReference>
<reference evidence="1" key="1">
    <citation type="submission" date="2021-02" db="EMBL/GenBank/DDBJ databases">
        <authorList>
            <person name="Nowell W R."/>
        </authorList>
    </citation>
    <scope>NUCLEOTIDE SEQUENCE</scope>
</reference>